<dbReference type="GO" id="GO:0008685">
    <property type="term" value="F:2-C-methyl-D-erythritol 2,4-cyclodiphosphate synthase activity"/>
    <property type="evidence" value="ECO:0007669"/>
    <property type="project" value="UniProtKB-EC"/>
</dbReference>
<dbReference type="Pfam" id="PF01128">
    <property type="entry name" value="IspD"/>
    <property type="match status" value="1"/>
</dbReference>
<dbReference type="InterPro" id="IPR020555">
    <property type="entry name" value="MECDP_synthase_CS"/>
</dbReference>
<keyword evidence="15" id="KW-1185">Reference proteome</keyword>
<evidence type="ECO:0000313" key="14">
    <source>
        <dbReference type="EMBL" id="KAJ5107697.1"/>
    </source>
</evidence>
<dbReference type="NCBIfam" id="TIGR00151">
    <property type="entry name" value="ispF"/>
    <property type="match status" value="1"/>
</dbReference>
<sequence length="412" mass="44162">MHDKQKKPTVGVVIPAAGRGTRAGQGCQKAYRRIEGDTVINRTLKLFRSWDATCPIVVVHHVDDENVLEASIDRDSNIHTTKGGAERGASVLEGLRFLSTVKDCPSHVFIHDAARPFASNGLLNTVMDAITKDPSVGVIPGVAVADTLKKTTSDGLITETVPRDNIFRVQTPQAFELDTILAAHEKAAISGLSYTDDASLFQQLGIPTRVVPGESKNIKLTYAEDFDEAKQLVRSNNQSTVSNPMIVPDVRVGHGYDTHRLVPGDTITLCGVQIPHKTTLLGHSDADVGLHALTNAFLGTIASNDIGSHFSDKDPKWRGASSDKFLRHAAQLVAEAGGTITHCDVSFVCEAPRISVHRDAMRDSVAIIVGLDRGRVSVKAGTNEKMGSVGREEGIVAFATATAVFPNQIPVS</sequence>
<evidence type="ECO:0000256" key="5">
    <source>
        <dbReference type="ARBA" id="ARBA00012579"/>
    </source>
</evidence>
<evidence type="ECO:0000256" key="8">
    <source>
        <dbReference type="ARBA" id="ARBA00022723"/>
    </source>
</evidence>
<dbReference type="Gene3D" id="3.90.550.10">
    <property type="entry name" value="Spore Coat Polysaccharide Biosynthesis Protein SpsA, Chain A"/>
    <property type="match status" value="1"/>
</dbReference>
<dbReference type="InterPro" id="IPR034683">
    <property type="entry name" value="IspD/TarI"/>
</dbReference>
<reference evidence="14" key="1">
    <citation type="submission" date="2022-11" db="EMBL/GenBank/DDBJ databases">
        <authorList>
            <person name="Petersen C."/>
        </authorList>
    </citation>
    <scope>NUCLEOTIDE SEQUENCE</scope>
    <source>
        <strain evidence="14">IBT 30069</strain>
    </source>
</reference>
<comment type="catalytic activity">
    <reaction evidence="1">
        <text>4-CDP-2-C-methyl-D-erythritol 2-phosphate = 2-C-methyl-D-erythritol 2,4-cyclic diphosphate + CMP</text>
        <dbReference type="Rhea" id="RHEA:23864"/>
        <dbReference type="ChEBI" id="CHEBI:57919"/>
        <dbReference type="ChEBI" id="CHEBI:58483"/>
        <dbReference type="ChEBI" id="CHEBI:60377"/>
        <dbReference type="EC" id="4.6.1.12"/>
    </reaction>
</comment>
<reference evidence="14" key="2">
    <citation type="journal article" date="2023" name="IMA Fungus">
        <title>Comparative genomic study of the Penicillium genus elucidates a diverse pangenome and 15 lateral gene transfer events.</title>
        <authorList>
            <person name="Petersen C."/>
            <person name="Sorensen T."/>
            <person name="Nielsen M.R."/>
            <person name="Sondergaard T.E."/>
            <person name="Sorensen J.L."/>
            <person name="Fitzpatrick D.A."/>
            <person name="Frisvad J.C."/>
            <person name="Nielsen K.L."/>
        </authorList>
    </citation>
    <scope>NUCLEOTIDE SEQUENCE</scope>
    <source>
        <strain evidence="14">IBT 30069</strain>
    </source>
</reference>
<organism evidence="14 15">
    <name type="scientific">Penicillium angulare</name>
    <dbReference type="NCBI Taxonomy" id="116970"/>
    <lineage>
        <taxon>Eukaryota</taxon>
        <taxon>Fungi</taxon>
        <taxon>Dikarya</taxon>
        <taxon>Ascomycota</taxon>
        <taxon>Pezizomycotina</taxon>
        <taxon>Eurotiomycetes</taxon>
        <taxon>Eurotiomycetidae</taxon>
        <taxon>Eurotiales</taxon>
        <taxon>Aspergillaceae</taxon>
        <taxon>Penicillium</taxon>
    </lineage>
</organism>
<dbReference type="InterPro" id="IPR026596">
    <property type="entry name" value="IspD/F"/>
</dbReference>
<evidence type="ECO:0000256" key="6">
    <source>
        <dbReference type="ARBA" id="ARBA00022679"/>
    </source>
</evidence>
<dbReference type="Pfam" id="PF02542">
    <property type="entry name" value="YgbB"/>
    <property type="match status" value="1"/>
</dbReference>
<dbReference type="PANTHER" id="PTHR43181">
    <property type="entry name" value="2-C-METHYL-D-ERYTHRITOL 2,4-CYCLODIPHOSPHATE SYNTHASE, CHLOROPLASTIC"/>
    <property type="match status" value="1"/>
</dbReference>
<dbReference type="GO" id="GO:0046872">
    <property type="term" value="F:metal ion binding"/>
    <property type="evidence" value="ECO:0007669"/>
    <property type="project" value="UniProtKB-KW"/>
</dbReference>
<keyword evidence="11" id="KW-0511">Multifunctional enzyme</keyword>
<dbReference type="EMBL" id="JAPQKH010000003">
    <property type="protein sequence ID" value="KAJ5107697.1"/>
    <property type="molecule type" value="Genomic_DNA"/>
</dbReference>
<dbReference type="FunFam" id="3.90.550.10:FF:000003">
    <property type="entry name" value="2-C-methyl-D-erythritol 4-phosphate cytidylyltransferase"/>
    <property type="match status" value="1"/>
</dbReference>
<comment type="pathway">
    <text evidence="3">Isoprenoid biosynthesis; isopentenyl diphosphate biosynthesis via DXP pathway; isopentenyl diphosphate from 1-deoxy-D-xylulose 5-phosphate: step 4/6.</text>
</comment>
<dbReference type="NCBIfam" id="TIGR00453">
    <property type="entry name" value="ispD"/>
    <property type="match status" value="1"/>
</dbReference>
<dbReference type="GO" id="GO:0050518">
    <property type="term" value="F:2-C-methyl-D-erythritol 4-phosphate cytidylyltransferase activity"/>
    <property type="evidence" value="ECO:0007669"/>
    <property type="project" value="InterPro"/>
</dbReference>
<dbReference type="PROSITE" id="PS01350">
    <property type="entry name" value="ISPF"/>
    <property type="match status" value="1"/>
</dbReference>
<dbReference type="InterPro" id="IPR029044">
    <property type="entry name" value="Nucleotide-diphossugar_trans"/>
</dbReference>
<dbReference type="PANTHER" id="PTHR43181:SF1">
    <property type="entry name" value="2-C-METHYL-D-ERYTHRITOL 2,4-CYCLODIPHOSPHATE SYNTHASE, CHLOROPLASTIC"/>
    <property type="match status" value="1"/>
</dbReference>
<evidence type="ECO:0000256" key="3">
    <source>
        <dbReference type="ARBA" id="ARBA00004709"/>
    </source>
</evidence>
<feature type="domain" description="2-C-methyl-D-erythritol 2,4-cyclodiphosphate synthase" evidence="13">
    <location>
        <begin position="250"/>
        <end position="402"/>
    </location>
</feature>
<evidence type="ECO:0000256" key="1">
    <source>
        <dbReference type="ARBA" id="ARBA00000200"/>
    </source>
</evidence>
<comment type="similarity">
    <text evidence="4">Belongs to the IspD/TarI cytidylyltransferase family. IspD subfamily.</text>
</comment>
<protein>
    <recommendedName>
        <fullName evidence="12">2-C-methyl-D-erythritol 4-phosphate cytidylyltransferase, chloroplastic</fullName>
        <ecNumber evidence="5">4.6.1.12</ecNumber>
    </recommendedName>
</protein>
<keyword evidence="10" id="KW-0456">Lyase</keyword>
<evidence type="ECO:0000259" key="13">
    <source>
        <dbReference type="Pfam" id="PF02542"/>
    </source>
</evidence>
<evidence type="ECO:0000256" key="12">
    <source>
        <dbReference type="ARBA" id="ARBA00069967"/>
    </source>
</evidence>
<evidence type="ECO:0000313" key="15">
    <source>
        <dbReference type="Proteomes" id="UP001149165"/>
    </source>
</evidence>
<dbReference type="SUPFAM" id="SSF69765">
    <property type="entry name" value="IpsF-like"/>
    <property type="match status" value="1"/>
</dbReference>
<dbReference type="SUPFAM" id="SSF53448">
    <property type="entry name" value="Nucleotide-diphospho-sugar transferases"/>
    <property type="match status" value="1"/>
</dbReference>
<evidence type="ECO:0000256" key="7">
    <source>
        <dbReference type="ARBA" id="ARBA00022695"/>
    </source>
</evidence>
<dbReference type="InterPro" id="IPR001228">
    <property type="entry name" value="IspD"/>
</dbReference>
<dbReference type="HAMAP" id="MF_01520">
    <property type="entry name" value="IspDF"/>
    <property type="match status" value="1"/>
</dbReference>
<dbReference type="EC" id="4.6.1.12" evidence="5"/>
<evidence type="ECO:0000256" key="4">
    <source>
        <dbReference type="ARBA" id="ARBA00009789"/>
    </source>
</evidence>
<comment type="caution">
    <text evidence="14">The sequence shown here is derived from an EMBL/GenBank/DDBJ whole genome shotgun (WGS) entry which is preliminary data.</text>
</comment>
<dbReference type="OrthoDB" id="2015434at2759"/>
<comment type="cofactor">
    <cofactor evidence="2">
        <name>a divalent metal cation</name>
        <dbReference type="ChEBI" id="CHEBI:60240"/>
    </cofactor>
</comment>
<gene>
    <name evidence="14" type="ORF">N7456_004372</name>
</gene>
<dbReference type="CDD" id="cd00554">
    <property type="entry name" value="MECDP_synthase"/>
    <property type="match status" value="1"/>
</dbReference>
<dbReference type="HAMAP" id="MF_00107">
    <property type="entry name" value="IspF"/>
    <property type="match status" value="1"/>
</dbReference>
<keyword evidence="7" id="KW-0548">Nucleotidyltransferase</keyword>
<accession>A0A9W9FWG4</accession>
<evidence type="ECO:0000256" key="9">
    <source>
        <dbReference type="ARBA" id="ARBA00023229"/>
    </source>
</evidence>
<dbReference type="Proteomes" id="UP001149165">
    <property type="component" value="Unassembled WGS sequence"/>
</dbReference>
<keyword evidence="9" id="KW-0414">Isoprene biosynthesis</keyword>
<dbReference type="InterPro" id="IPR003526">
    <property type="entry name" value="MECDP_synthase"/>
</dbReference>
<dbReference type="AlphaFoldDB" id="A0A9W9FWG4"/>
<dbReference type="GO" id="GO:0016114">
    <property type="term" value="P:terpenoid biosynthetic process"/>
    <property type="evidence" value="ECO:0007669"/>
    <property type="project" value="InterPro"/>
</dbReference>
<keyword evidence="6" id="KW-0808">Transferase</keyword>
<dbReference type="InterPro" id="IPR036571">
    <property type="entry name" value="MECDP_synthase_sf"/>
</dbReference>
<proteinExistence type="inferred from homology"/>
<evidence type="ECO:0000256" key="2">
    <source>
        <dbReference type="ARBA" id="ARBA00001968"/>
    </source>
</evidence>
<name>A0A9W9FWG4_9EURO</name>
<evidence type="ECO:0000256" key="10">
    <source>
        <dbReference type="ARBA" id="ARBA00023239"/>
    </source>
</evidence>
<evidence type="ECO:0000256" key="11">
    <source>
        <dbReference type="ARBA" id="ARBA00023268"/>
    </source>
</evidence>
<dbReference type="Gene3D" id="3.30.1330.50">
    <property type="entry name" value="2-C-methyl-D-erythritol 2,4-cyclodiphosphate synthase"/>
    <property type="match status" value="1"/>
</dbReference>
<dbReference type="CDD" id="cd02516">
    <property type="entry name" value="CDP-ME_synthetase"/>
    <property type="match status" value="1"/>
</dbReference>
<keyword evidence="8" id="KW-0479">Metal-binding</keyword>